<feature type="transmembrane region" description="Helical" evidence="1">
    <location>
        <begin position="28"/>
        <end position="50"/>
    </location>
</feature>
<dbReference type="Proteomes" id="UP000602076">
    <property type="component" value="Unassembled WGS sequence"/>
</dbReference>
<reference evidence="3" key="1">
    <citation type="submission" date="2020-09" db="EMBL/GenBank/DDBJ databases">
        <title>Bacillus faecalis sp. nov., a moderately halophilic bacterium isolated from cow faeces.</title>
        <authorList>
            <person name="Jiang L."/>
            <person name="Lee J."/>
        </authorList>
    </citation>
    <scope>NUCLEOTIDE SEQUENCE</scope>
    <source>
        <strain evidence="3">AGMB 02131</strain>
    </source>
</reference>
<keyword evidence="1" id="KW-1133">Transmembrane helix</keyword>
<dbReference type="InterPro" id="IPR025672">
    <property type="entry name" value="Sigma_reg_C_dom"/>
</dbReference>
<evidence type="ECO:0000256" key="1">
    <source>
        <dbReference type="SAM" id="Phobius"/>
    </source>
</evidence>
<organism evidence="3 4">
    <name type="scientific">Peribacillus faecalis</name>
    <dbReference type="NCBI Taxonomy" id="2772559"/>
    <lineage>
        <taxon>Bacteria</taxon>
        <taxon>Bacillati</taxon>
        <taxon>Bacillota</taxon>
        <taxon>Bacilli</taxon>
        <taxon>Bacillales</taxon>
        <taxon>Bacillaceae</taxon>
        <taxon>Peribacillus</taxon>
    </lineage>
</organism>
<keyword evidence="1" id="KW-0812">Transmembrane</keyword>
<comment type="caution">
    <text evidence="3">The sequence shown here is derived from an EMBL/GenBank/DDBJ whole genome shotgun (WGS) entry which is preliminary data.</text>
</comment>
<sequence length="319" mass="35923">MKEDHEIDRLFNPSFTEKDLIKSAKRKSYFRITGVSLIVSLFVVALLILLKVQLTPYVMSNKMAAKELYYDIYGANTYVGAWNEEYKLIGSSAEAPKYKLLYDKPVYLGEVSAGSQELNITLGNSDLAQYSYSGTRVMNFFHPALRYEKYANDLSLLDEINDGKIIEMALSFDKAYTYEEVEAMLPENVTLQWSWVDAYSSDELGGMKASNSEHASYPTTILKEYEVPGFQSFTEAGEPLDNPVDEFLSNLDLAQDKGGSYKDEFTHIYETLKKDNTSPTAENIEIIGVVVVGDKQQLTSLINQPYIKASSFGAVVDKY</sequence>
<evidence type="ECO:0000259" key="2">
    <source>
        <dbReference type="Pfam" id="PF13791"/>
    </source>
</evidence>
<dbReference type="AlphaFoldDB" id="A0A927CXK9"/>
<evidence type="ECO:0000313" key="3">
    <source>
        <dbReference type="EMBL" id="MBD3107535.1"/>
    </source>
</evidence>
<proteinExistence type="predicted"/>
<accession>A0A927CXK9</accession>
<dbReference type="EMBL" id="JACXSI010000007">
    <property type="protein sequence ID" value="MBD3107535.1"/>
    <property type="molecule type" value="Genomic_DNA"/>
</dbReference>
<keyword evidence="4" id="KW-1185">Reference proteome</keyword>
<name>A0A927CXK9_9BACI</name>
<dbReference type="Pfam" id="PF13791">
    <property type="entry name" value="Sigma_reg_C"/>
    <property type="match status" value="1"/>
</dbReference>
<evidence type="ECO:0000313" key="4">
    <source>
        <dbReference type="Proteomes" id="UP000602076"/>
    </source>
</evidence>
<feature type="domain" description="Sigma factor regulator C-terminal" evidence="2">
    <location>
        <begin position="157"/>
        <end position="313"/>
    </location>
</feature>
<keyword evidence="1" id="KW-0472">Membrane</keyword>
<protein>
    <submittedName>
        <fullName evidence="3">Anti sigma factor C-terminal domain-containing protein</fullName>
    </submittedName>
</protein>
<gene>
    <name evidence="3" type="ORF">IEO70_04080</name>
</gene>
<dbReference type="RefSeq" id="WP_190997080.1">
    <property type="nucleotide sequence ID" value="NZ_JACXSI010000007.1"/>
</dbReference>